<gene>
    <name evidence="1" type="ORF">LCGC14_0721360</name>
</gene>
<evidence type="ECO:0000313" key="1">
    <source>
        <dbReference type="EMBL" id="KKN41631.1"/>
    </source>
</evidence>
<dbReference type="AlphaFoldDB" id="A0A0F9SXP4"/>
<dbReference type="EMBL" id="LAZR01001636">
    <property type="protein sequence ID" value="KKN41631.1"/>
    <property type="molecule type" value="Genomic_DNA"/>
</dbReference>
<protein>
    <submittedName>
        <fullName evidence="1">Uncharacterized protein</fullName>
    </submittedName>
</protein>
<sequence>MDTIWYPNERGEEFTRGLAVLESRLDFVESKEFPSFYMFTPLINEKLESDWPEKVEVSNKIDYLRLLLDNIVEFKQSAEPFYSDIIAE</sequence>
<comment type="caution">
    <text evidence="1">The sequence shown here is derived from an EMBL/GenBank/DDBJ whole genome shotgun (WGS) entry which is preliminary data.</text>
</comment>
<name>A0A0F9SXP4_9ZZZZ</name>
<proteinExistence type="predicted"/>
<organism evidence="1">
    <name type="scientific">marine sediment metagenome</name>
    <dbReference type="NCBI Taxonomy" id="412755"/>
    <lineage>
        <taxon>unclassified sequences</taxon>
        <taxon>metagenomes</taxon>
        <taxon>ecological metagenomes</taxon>
    </lineage>
</organism>
<reference evidence="1" key="1">
    <citation type="journal article" date="2015" name="Nature">
        <title>Complex archaea that bridge the gap between prokaryotes and eukaryotes.</title>
        <authorList>
            <person name="Spang A."/>
            <person name="Saw J.H."/>
            <person name="Jorgensen S.L."/>
            <person name="Zaremba-Niedzwiedzka K."/>
            <person name="Martijn J."/>
            <person name="Lind A.E."/>
            <person name="van Eijk R."/>
            <person name="Schleper C."/>
            <person name="Guy L."/>
            <person name="Ettema T.J."/>
        </authorList>
    </citation>
    <scope>NUCLEOTIDE SEQUENCE</scope>
</reference>
<accession>A0A0F9SXP4</accession>